<keyword evidence="5 7" id="KW-0732">Signal</keyword>
<gene>
    <name evidence="8" type="ORF">SAMN04488056_11367</name>
</gene>
<dbReference type="Pfam" id="PF01547">
    <property type="entry name" value="SBP_bac_1"/>
    <property type="match status" value="1"/>
</dbReference>
<dbReference type="InterPro" id="IPR005948">
    <property type="entry name" value="ThiB-like"/>
</dbReference>
<dbReference type="GO" id="GO:0030288">
    <property type="term" value="C:outer membrane-bounded periplasmic space"/>
    <property type="evidence" value="ECO:0007669"/>
    <property type="project" value="InterPro"/>
</dbReference>
<dbReference type="GO" id="GO:0030975">
    <property type="term" value="F:thiamine binding"/>
    <property type="evidence" value="ECO:0007669"/>
    <property type="project" value="InterPro"/>
</dbReference>
<dbReference type="AlphaFoldDB" id="A0A1I5K8U8"/>
<keyword evidence="9" id="KW-1185">Reference proteome</keyword>
<keyword evidence="4" id="KW-0813">Transport</keyword>
<dbReference type="Gene3D" id="3.40.190.10">
    <property type="entry name" value="Periplasmic binding protein-like II"/>
    <property type="match status" value="2"/>
</dbReference>
<evidence type="ECO:0000256" key="7">
    <source>
        <dbReference type="SAM" id="SignalP"/>
    </source>
</evidence>
<dbReference type="NCBIfam" id="TIGR01254">
    <property type="entry name" value="sfuA"/>
    <property type="match status" value="1"/>
</dbReference>
<dbReference type="RefSeq" id="WP_090074928.1">
    <property type="nucleotide sequence ID" value="NZ_FOVR01000013.1"/>
</dbReference>
<evidence type="ECO:0000313" key="8">
    <source>
        <dbReference type="EMBL" id="SFO81026.1"/>
    </source>
</evidence>
<dbReference type="PANTHER" id="PTHR30006:SF3">
    <property type="entry name" value="THIAMINE-BINDING PERIPLASMIC PROTEIN"/>
    <property type="match status" value="1"/>
</dbReference>
<dbReference type="SUPFAM" id="SSF53850">
    <property type="entry name" value="Periplasmic binding protein-like II"/>
    <property type="match status" value="1"/>
</dbReference>
<dbReference type="STRING" id="655353.SAMN04488056_11367"/>
<accession>A0A1I5K8U8</accession>
<reference evidence="8 9" key="1">
    <citation type="submission" date="2016-10" db="EMBL/GenBank/DDBJ databases">
        <authorList>
            <person name="de Groot N.N."/>
        </authorList>
    </citation>
    <scope>NUCLEOTIDE SEQUENCE [LARGE SCALE GENOMIC DNA]</scope>
    <source>
        <strain evidence="8 9">CGMCC 1.9157</strain>
    </source>
</reference>
<comment type="similarity">
    <text evidence="2">Belongs to the bacterial solute-binding protein 1 family.</text>
</comment>
<organism evidence="8 9">
    <name type="scientific">Cohaesibacter marisflavi</name>
    <dbReference type="NCBI Taxonomy" id="655353"/>
    <lineage>
        <taxon>Bacteria</taxon>
        <taxon>Pseudomonadati</taxon>
        <taxon>Pseudomonadota</taxon>
        <taxon>Alphaproteobacteria</taxon>
        <taxon>Hyphomicrobiales</taxon>
        <taxon>Cohaesibacteraceae</taxon>
    </lineage>
</organism>
<dbReference type="InterPro" id="IPR005967">
    <property type="entry name" value="ThiB"/>
</dbReference>
<dbReference type="CDD" id="cd13545">
    <property type="entry name" value="PBP2_TbpA"/>
    <property type="match status" value="1"/>
</dbReference>
<evidence type="ECO:0000256" key="6">
    <source>
        <dbReference type="ARBA" id="ARBA00022764"/>
    </source>
</evidence>
<dbReference type="Proteomes" id="UP000199236">
    <property type="component" value="Unassembled WGS sequence"/>
</dbReference>
<dbReference type="EMBL" id="FOVR01000013">
    <property type="protein sequence ID" value="SFO81026.1"/>
    <property type="molecule type" value="Genomic_DNA"/>
</dbReference>
<dbReference type="InterPro" id="IPR006059">
    <property type="entry name" value="SBP"/>
</dbReference>
<evidence type="ECO:0000256" key="2">
    <source>
        <dbReference type="ARBA" id="ARBA00008520"/>
    </source>
</evidence>
<feature type="chain" id="PRO_5011636211" description="Thiamine-binding periplasmic protein" evidence="7">
    <location>
        <begin position="28"/>
        <end position="340"/>
    </location>
</feature>
<keyword evidence="6" id="KW-0574">Periplasm</keyword>
<dbReference type="GO" id="GO:0015888">
    <property type="term" value="P:thiamine transport"/>
    <property type="evidence" value="ECO:0007669"/>
    <property type="project" value="InterPro"/>
</dbReference>
<feature type="signal peptide" evidence="7">
    <location>
        <begin position="1"/>
        <end position="27"/>
    </location>
</feature>
<dbReference type="OrthoDB" id="8013425at2"/>
<evidence type="ECO:0000256" key="5">
    <source>
        <dbReference type="ARBA" id="ARBA00022729"/>
    </source>
</evidence>
<dbReference type="NCBIfam" id="TIGR01276">
    <property type="entry name" value="thiB"/>
    <property type="match status" value="1"/>
</dbReference>
<evidence type="ECO:0000256" key="4">
    <source>
        <dbReference type="ARBA" id="ARBA00022448"/>
    </source>
</evidence>
<evidence type="ECO:0000313" key="9">
    <source>
        <dbReference type="Proteomes" id="UP000199236"/>
    </source>
</evidence>
<name>A0A1I5K8U8_9HYPH</name>
<sequence>MKALTLSLLAASLGLTTSLVAVPSANAADKPTLTVYTYDSFNTEWGPGPAIKEGFEKTCGCTVEYVSPGDATETFNRLRLEGGSSKADVLVGLDSNLVADAQKSGLFEPNSVAIEGLHLPIEWDASTFVPFDWGYFAFVYDSNKLSSVPSSFEELINAPDDLKIVIEDPRSSTPGLGLLLWVKDVYGEKAADAWKQLSPHILTVTKGWSEAYGMFLEGQADMVLSYTTSPAYHIAAENKTNYKAAAFKDGHYMQVELAAVTKSSQNKDLANAFLSYLIGPEAQTVIPTTNWMYPVAMPEGEWPASFKDLAKPDKALLFDTEEVPAIRKKALDEWLGALSQ</sequence>
<evidence type="ECO:0000256" key="1">
    <source>
        <dbReference type="ARBA" id="ARBA00004418"/>
    </source>
</evidence>
<protein>
    <recommendedName>
        <fullName evidence="3">Thiamine-binding periplasmic protein</fullName>
    </recommendedName>
</protein>
<dbReference type="GO" id="GO:0030976">
    <property type="term" value="F:thiamine pyrophosphate binding"/>
    <property type="evidence" value="ECO:0007669"/>
    <property type="project" value="TreeGrafter"/>
</dbReference>
<evidence type="ECO:0000256" key="3">
    <source>
        <dbReference type="ARBA" id="ARBA00019815"/>
    </source>
</evidence>
<proteinExistence type="inferred from homology"/>
<comment type="subcellular location">
    <subcellularLocation>
        <location evidence="1">Periplasm</location>
    </subcellularLocation>
</comment>
<dbReference type="PANTHER" id="PTHR30006">
    <property type="entry name" value="THIAMINE-BINDING PERIPLASMIC PROTEIN-RELATED"/>
    <property type="match status" value="1"/>
</dbReference>